<evidence type="ECO:0000313" key="1">
    <source>
        <dbReference type="EMBL" id="CAF2008019.1"/>
    </source>
</evidence>
<name>A0A816MQW6_9BILA</name>
<dbReference type="AlphaFoldDB" id="A0A816MQW6"/>
<organism evidence="1 2">
    <name type="scientific">Rotaria magnacalcarata</name>
    <dbReference type="NCBI Taxonomy" id="392030"/>
    <lineage>
        <taxon>Eukaryota</taxon>
        <taxon>Metazoa</taxon>
        <taxon>Spiralia</taxon>
        <taxon>Gnathifera</taxon>
        <taxon>Rotifera</taxon>
        <taxon>Eurotatoria</taxon>
        <taxon>Bdelloidea</taxon>
        <taxon>Philodinida</taxon>
        <taxon>Philodinidae</taxon>
        <taxon>Rotaria</taxon>
    </lineage>
</organism>
<dbReference type="InterPro" id="IPR011050">
    <property type="entry name" value="Pectin_lyase_fold/virulence"/>
</dbReference>
<comment type="caution">
    <text evidence="1">The sequence shown here is derived from an EMBL/GenBank/DDBJ whole genome shotgun (WGS) entry which is preliminary data.</text>
</comment>
<proteinExistence type="predicted"/>
<accession>A0A816MQW6</accession>
<evidence type="ECO:0000313" key="2">
    <source>
        <dbReference type="Proteomes" id="UP000663824"/>
    </source>
</evidence>
<dbReference type="EMBL" id="CAJNRE010003180">
    <property type="protein sequence ID" value="CAF2008019.1"/>
    <property type="molecule type" value="Genomic_DNA"/>
</dbReference>
<dbReference type="SUPFAM" id="SSF51126">
    <property type="entry name" value="Pectin lyase-like"/>
    <property type="match status" value="1"/>
</dbReference>
<reference evidence="1" key="1">
    <citation type="submission" date="2021-02" db="EMBL/GenBank/DDBJ databases">
        <authorList>
            <person name="Nowell W R."/>
        </authorList>
    </citation>
    <scope>NUCLEOTIDE SEQUENCE</scope>
</reference>
<gene>
    <name evidence="1" type="ORF">MBJ925_LOCUS8554</name>
</gene>
<dbReference type="Proteomes" id="UP000663824">
    <property type="component" value="Unassembled WGS sequence"/>
</dbReference>
<protein>
    <recommendedName>
        <fullName evidence="3">Polymorphic outer membrane protein</fullName>
    </recommendedName>
</protein>
<evidence type="ECO:0008006" key="3">
    <source>
        <dbReference type="Google" id="ProtNLM"/>
    </source>
</evidence>
<sequence length="301" mass="31854">MPMANQVFKYDFTDNILPKQYHETKFKNKCGNFGFHPRVMCTAKIAWLLLQNVCSSSIALRNTSKPTSIVGNGTPASCNQSALVAALLKGGINIFNCGSGHNITININVSLQISSINDTIIDGAGIATLNGLWRTRILKFDSGDFLYSTPTLTVQRLRLSNGALGILGSGLIISNSHFETNTATGNGGNLGNGGNGGAISFDGLGRNNTICGTRCTGNQANKFDGPFFRISYNVSEKHIFDNVLADSNFISINGNGLAGGFYIQGGTVTIRNGTIADNSATGAGGIFFVNDKSVTLNNVNH</sequence>